<feature type="non-terminal residue" evidence="2">
    <location>
        <position position="83"/>
    </location>
</feature>
<accession>A0A0B6YYZ3</accession>
<sequence length="83" mass="8954">SNKESTKLLHLESHDNISANQDRSNAQFSVLNLAVRGDHPTPGVTESRSDFHRDSSTVDVTENRSDSQLSDSGHFSISGVSSG</sequence>
<feature type="region of interest" description="Disordered" evidence="1">
    <location>
        <begin position="36"/>
        <end position="83"/>
    </location>
</feature>
<reference evidence="2" key="1">
    <citation type="submission" date="2014-12" db="EMBL/GenBank/DDBJ databases">
        <title>Insight into the proteome of Arion vulgaris.</title>
        <authorList>
            <person name="Aradska J."/>
            <person name="Bulat T."/>
            <person name="Smidak R."/>
            <person name="Sarate P."/>
            <person name="Gangsoo J."/>
            <person name="Sialana F."/>
            <person name="Bilban M."/>
            <person name="Lubec G."/>
        </authorList>
    </citation>
    <scope>NUCLEOTIDE SEQUENCE</scope>
    <source>
        <tissue evidence="2">Skin</tissue>
    </source>
</reference>
<proteinExistence type="predicted"/>
<organism evidence="2">
    <name type="scientific">Arion vulgaris</name>
    <dbReference type="NCBI Taxonomy" id="1028688"/>
    <lineage>
        <taxon>Eukaryota</taxon>
        <taxon>Metazoa</taxon>
        <taxon>Spiralia</taxon>
        <taxon>Lophotrochozoa</taxon>
        <taxon>Mollusca</taxon>
        <taxon>Gastropoda</taxon>
        <taxon>Heterobranchia</taxon>
        <taxon>Euthyneura</taxon>
        <taxon>Panpulmonata</taxon>
        <taxon>Eupulmonata</taxon>
        <taxon>Stylommatophora</taxon>
        <taxon>Helicina</taxon>
        <taxon>Arionoidea</taxon>
        <taxon>Arionidae</taxon>
        <taxon>Arion</taxon>
    </lineage>
</organism>
<feature type="compositionally biased region" description="Basic and acidic residues" evidence="1">
    <location>
        <begin position="47"/>
        <end position="65"/>
    </location>
</feature>
<evidence type="ECO:0000256" key="1">
    <source>
        <dbReference type="SAM" id="MobiDB-lite"/>
    </source>
</evidence>
<gene>
    <name evidence="2" type="primary">ORF40226</name>
</gene>
<feature type="compositionally biased region" description="Polar residues" evidence="1">
    <location>
        <begin position="66"/>
        <end position="83"/>
    </location>
</feature>
<dbReference type="AlphaFoldDB" id="A0A0B6YYZ3"/>
<dbReference type="EMBL" id="HACG01013860">
    <property type="protein sequence ID" value="CEK60725.1"/>
    <property type="molecule type" value="Transcribed_RNA"/>
</dbReference>
<evidence type="ECO:0000313" key="2">
    <source>
        <dbReference type="EMBL" id="CEK60725.1"/>
    </source>
</evidence>
<protein>
    <submittedName>
        <fullName evidence="2">Uncharacterized protein</fullName>
    </submittedName>
</protein>
<name>A0A0B6YYZ3_9EUPU</name>
<feature type="non-terminal residue" evidence="2">
    <location>
        <position position="1"/>
    </location>
</feature>